<protein>
    <submittedName>
        <fullName evidence="2">GIP protein</fullName>
    </submittedName>
</protein>
<feature type="compositionally biased region" description="Basic residues" evidence="1">
    <location>
        <begin position="1"/>
        <end position="10"/>
    </location>
</feature>
<sequence>MEELARRRRAGVADEQEEGSVPQDYNYEAALSQGLASAANPGGATWSGDASPGMLESGEAAECLESTRLPIASPFHSQNVKAEVALKRTRPNTLDDASRLCPEVNEAALGDTYRDASLEPNYATSLGPLRSAGMAPRVARVETSGSVTSPGRNGKAVGLDLAGADGSGSGVKDCDAQVQDSLGAEQRVHQSARGRPEGDDQRELIPVIAPGVRIEYLLEQVIEENRALKRRLEQVESQSSWHSAGTPQELAPWMSPASFAVGRGSSEFMMAPDHRGVDVQCATVSAMDFPGQEGLIPVEVSIMKDILCLLGARLFGLRLDHRRFRRDSLMFPSGWVGGSGCSGWKIALSVRGVWVEDWGLVSVMLGLQRSGIGHRNPPSTSRSYLSWCLQI</sequence>
<dbReference type="OrthoDB" id="449159at2759"/>
<comment type="caution">
    <text evidence="2">The sequence shown here is derived from an EMBL/GenBank/DDBJ whole genome shotgun (WGS) entry which is preliminary data.</text>
</comment>
<evidence type="ECO:0000313" key="3">
    <source>
        <dbReference type="Proteomes" id="UP000604046"/>
    </source>
</evidence>
<feature type="region of interest" description="Disordered" evidence="1">
    <location>
        <begin position="1"/>
        <end position="24"/>
    </location>
</feature>
<evidence type="ECO:0000313" key="2">
    <source>
        <dbReference type="EMBL" id="CAE7529998.1"/>
    </source>
</evidence>
<dbReference type="Proteomes" id="UP000604046">
    <property type="component" value="Unassembled WGS sequence"/>
</dbReference>
<evidence type="ECO:0000256" key="1">
    <source>
        <dbReference type="SAM" id="MobiDB-lite"/>
    </source>
</evidence>
<accession>A0A812TMY5</accession>
<feature type="region of interest" description="Disordered" evidence="1">
    <location>
        <begin position="36"/>
        <end position="55"/>
    </location>
</feature>
<keyword evidence="3" id="KW-1185">Reference proteome</keyword>
<gene>
    <name evidence="2" type="primary">GIP</name>
    <name evidence="2" type="ORF">SNAT2548_LOCUS29680</name>
</gene>
<name>A0A812TMY5_9DINO</name>
<proteinExistence type="predicted"/>
<reference evidence="2" key="1">
    <citation type="submission" date="2021-02" db="EMBL/GenBank/DDBJ databases">
        <authorList>
            <person name="Dougan E. K."/>
            <person name="Rhodes N."/>
            <person name="Thang M."/>
            <person name="Chan C."/>
        </authorList>
    </citation>
    <scope>NUCLEOTIDE SEQUENCE</scope>
</reference>
<organism evidence="2 3">
    <name type="scientific">Symbiodinium natans</name>
    <dbReference type="NCBI Taxonomy" id="878477"/>
    <lineage>
        <taxon>Eukaryota</taxon>
        <taxon>Sar</taxon>
        <taxon>Alveolata</taxon>
        <taxon>Dinophyceae</taxon>
        <taxon>Suessiales</taxon>
        <taxon>Symbiodiniaceae</taxon>
        <taxon>Symbiodinium</taxon>
    </lineage>
</organism>
<dbReference type="EMBL" id="CAJNDS010002571">
    <property type="protein sequence ID" value="CAE7529998.1"/>
    <property type="molecule type" value="Genomic_DNA"/>
</dbReference>
<dbReference type="AlphaFoldDB" id="A0A812TMY5"/>